<dbReference type="Proteomes" id="UP000053605">
    <property type="component" value="Unassembled WGS sequence"/>
</dbReference>
<dbReference type="GO" id="GO:0016192">
    <property type="term" value="P:vesicle-mediated transport"/>
    <property type="evidence" value="ECO:0007669"/>
    <property type="project" value="InterPro"/>
</dbReference>
<protein>
    <submittedName>
        <fullName evidence="1">Sec1 family domain-containing protein 2</fullName>
    </submittedName>
</protein>
<feature type="non-terminal residue" evidence="1">
    <location>
        <position position="1"/>
    </location>
</feature>
<name>A0A091WKQ6_OPIHO</name>
<sequence length="316" mass="34581">AEVGPGALPTELRALVGDLCSLFAALGLREESFAVGTLSRVIAAELAGYAPARNRRRTATNKASVVFVDRTLDLAGAVGHHGDSLAEKILSVLPQLPGHKTDVMVNMAELTALQTADGTCSIIAPGCLAQPNDPAARALWESFMNLKQKEAVMEARRHLVEAASRENLPIKMSMGRVTPEQLSSYIQLFRNNLKALENHCGLLQLVLATVQTLKHPQTSKWDNFLAFERLLLQTIGESEMPSVLSQLLPMIKSYNERTKDDYACEDFLVLLVYMYSVVGEIRSGKELDAAEEEVKKALVQAICNEPELSPLLQKVT</sequence>
<dbReference type="AlphaFoldDB" id="A0A091WKQ6"/>
<keyword evidence="2" id="KW-1185">Reference proteome</keyword>
<dbReference type="PANTHER" id="PTHR11679">
    <property type="entry name" value="VESICLE PROTEIN SORTING-ASSOCIATED"/>
    <property type="match status" value="1"/>
</dbReference>
<feature type="non-terminal residue" evidence="1">
    <location>
        <position position="316"/>
    </location>
</feature>
<accession>A0A091WKQ6</accession>
<evidence type="ECO:0000313" key="1">
    <source>
        <dbReference type="EMBL" id="KFR15443.1"/>
    </source>
</evidence>
<dbReference type="PhylomeDB" id="A0A091WKQ6"/>
<dbReference type="InterPro" id="IPR001619">
    <property type="entry name" value="Sec1-like"/>
</dbReference>
<evidence type="ECO:0000313" key="2">
    <source>
        <dbReference type="Proteomes" id="UP000053605"/>
    </source>
</evidence>
<organism evidence="1 2">
    <name type="scientific">Opisthocomus hoazin</name>
    <name type="common">Hoatzin</name>
    <name type="synonym">Phasianus hoazin</name>
    <dbReference type="NCBI Taxonomy" id="30419"/>
    <lineage>
        <taxon>Eukaryota</taxon>
        <taxon>Metazoa</taxon>
        <taxon>Chordata</taxon>
        <taxon>Craniata</taxon>
        <taxon>Vertebrata</taxon>
        <taxon>Euteleostomi</taxon>
        <taxon>Archelosauria</taxon>
        <taxon>Archosauria</taxon>
        <taxon>Dinosauria</taxon>
        <taxon>Saurischia</taxon>
        <taxon>Theropoda</taxon>
        <taxon>Coelurosauria</taxon>
        <taxon>Aves</taxon>
        <taxon>Neognathae</taxon>
        <taxon>Neoaves</taxon>
        <taxon>Opisthocomiformes</taxon>
        <taxon>Opisthocomidae</taxon>
        <taxon>Opisthocomus</taxon>
    </lineage>
</organism>
<dbReference type="EMBL" id="KK735703">
    <property type="protein sequence ID" value="KFR15443.1"/>
    <property type="molecule type" value="Genomic_DNA"/>
</dbReference>
<proteinExistence type="predicted"/>
<gene>
    <name evidence="1" type="ORF">N306_00503</name>
</gene>
<reference evidence="1 2" key="1">
    <citation type="submission" date="2014-04" db="EMBL/GenBank/DDBJ databases">
        <title>Genome evolution of avian class.</title>
        <authorList>
            <person name="Zhang G."/>
            <person name="Li C."/>
        </authorList>
    </citation>
    <scope>NUCLEOTIDE SEQUENCE [LARGE SCALE GENOMIC DNA]</scope>
    <source>
        <strain evidence="1">BGI_N306</strain>
    </source>
</reference>